<dbReference type="Pfam" id="PF00753">
    <property type="entry name" value="Lactamase_B"/>
    <property type="match status" value="1"/>
</dbReference>
<dbReference type="GO" id="GO:0006749">
    <property type="term" value="P:glutathione metabolic process"/>
    <property type="evidence" value="ECO:0007669"/>
    <property type="project" value="InterPro"/>
</dbReference>
<evidence type="ECO:0000313" key="16">
    <source>
        <dbReference type="Proteomes" id="UP000256970"/>
    </source>
</evidence>
<evidence type="ECO:0000256" key="11">
    <source>
        <dbReference type="ARBA" id="ARBA00050990"/>
    </source>
</evidence>
<dbReference type="InterPro" id="IPR044528">
    <property type="entry name" value="POD-like_MBL-fold"/>
</dbReference>
<keyword evidence="10" id="KW-0496">Mitochondrion</keyword>
<feature type="domain" description="Metallo-beta-lactamase" evidence="14">
    <location>
        <begin position="17"/>
        <end position="183"/>
    </location>
</feature>
<accession>A0A383V9E5</accession>
<evidence type="ECO:0000256" key="12">
    <source>
        <dbReference type="ARBA" id="ARBA00066686"/>
    </source>
</evidence>
<organism evidence="15 16">
    <name type="scientific">Tetradesmus obliquus</name>
    <name type="common">Green alga</name>
    <name type="synonym">Acutodesmus obliquus</name>
    <dbReference type="NCBI Taxonomy" id="3088"/>
    <lineage>
        <taxon>Eukaryota</taxon>
        <taxon>Viridiplantae</taxon>
        <taxon>Chlorophyta</taxon>
        <taxon>core chlorophytes</taxon>
        <taxon>Chlorophyceae</taxon>
        <taxon>CS clade</taxon>
        <taxon>Sphaeropleales</taxon>
        <taxon>Scenedesmaceae</taxon>
        <taxon>Tetradesmus</taxon>
    </lineage>
</organism>
<keyword evidence="8" id="KW-0560">Oxidoreductase</keyword>
<sequence length="239" mass="25832">MGVSALIFRQLFDAASSTYTYLLACSETKEAILIDPVLEQVERDLQIIDELGLNLVQTPNTHCHADHITGSGKLKSLRPGVKSSISANSGAAADIQLQHGDAIKFGTLELRVLATPGHTSGCKSFYLPPVGANSTGLVFTGDALLIRGCGRTDFQEGDAGLLYDSVHSKLFTLPDDTLVYPAHDYKGRTCSSIAEEKAHNPRLSKSKEEFVEIMNNLGLPYPKQIDRALPANLKCGIDF</sequence>
<evidence type="ECO:0000259" key="14">
    <source>
        <dbReference type="SMART" id="SM00849"/>
    </source>
</evidence>
<evidence type="ECO:0000256" key="13">
    <source>
        <dbReference type="ARBA" id="ARBA00077964"/>
    </source>
</evidence>
<reference evidence="15 16" key="1">
    <citation type="submission" date="2016-10" db="EMBL/GenBank/DDBJ databases">
        <authorList>
            <person name="Cai Z."/>
        </authorList>
    </citation>
    <scope>NUCLEOTIDE SEQUENCE [LARGE SCALE GENOMIC DNA]</scope>
</reference>
<dbReference type="Proteomes" id="UP000256970">
    <property type="component" value="Unassembled WGS sequence"/>
</dbReference>
<evidence type="ECO:0000256" key="3">
    <source>
        <dbReference type="ARBA" id="ARBA00006759"/>
    </source>
</evidence>
<evidence type="ECO:0000256" key="6">
    <source>
        <dbReference type="ARBA" id="ARBA00022964"/>
    </source>
</evidence>
<dbReference type="AlphaFoldDB" id="A0A383V9E5"/>
<evidence type="ECO:0000256" key="2">
    <source>
        <dbReference type="ARBA" id="ARBA00004173"/>
    </source>
</evidence>
<protein>
    <recommendedName>
        <fullName evidence="12">persulfide dioxygenase</fullName>
        <ecNumber evidence="12">1.13.11.18</ecNumber>
    </recommendedName>
    <alternativeName>
        <fullName evidence="13">Sulfur dioxygenase ETHE1</fullName>
    </alternativeName>
</protein>
<dbReference type="GO" id="GO:0070813">
    <property type="term" value="P:hydrogen sulfide metabolic process"/>
    <property type="evidence" value="ECO:0007669"/>
    <property type="project" value="TreeGrafter"/>
</dbReference>
<evidence type="ECO:0000256" key="7">
    <source>
        <dbReference type="ARBA" id="ARBA00022990"/>
    </source>
</evidence>
<keyword evidence="5" id="KW-0809">Transit peptide</keyword>
<dbReference type="PANTHER" id="PTHR43084:SF1">
    <property type="entry name" value="PERSULFIDE DIOXYGENASE ETHE1, MITOCHONDRIAL"/>
    <property type="match status" value="1"/>
</dbReference>
<keyword evidence="4" id="KW-0479">Metal-binding</keyword>
<comment type="similarity">
    <text evidence="3">Belongs to the metallo-beta-lactamase superfamily. Glyoxalase II family.</text>
</comment>
<evidence type="ECO:0000256" key="5">
    <source>
        <dbReference type="ARBA" id="ARBA00022946"/>
    </source>
</evidence>
<dbReference type="GO" id="GO:0050313">
    <property type="term" value="F:sulfur dioxygenase activity"/>
    <property type="evidence" value="ECO:0007669"/>
    <property type="project" value="UniProtKB-EC"/>
</dbReference>
<dbReference type="GO" id="GO:0005739">
    <property type="term" value="C:mitochondrion"/>
    <property type="evidence" value="ECO:0007669"/>
    <property type="project" value="UniProtKB-SubCell"/>
</dbReference>
<dbReference type="SMART" id="SM00849">
    <property type="entry name" value="Lactamase_B"/>
    <property type="match status" value="1"/>
</dbReference>
<keyword evidence="6" id="KW-0223">Dioxygenase</keyword>
<evidence type="ECO:0000256" key="4">
    <source>
        <dbReference type="ARBA" id="ARBA00022723"/>
    </source>
</evidence>
<evidence type="ECO:0000313" key="15">
    <source>
        <dbReference type="EMBL" id="SZX62207.1"/>
    </source>
</evidence>
<comment type="subcellular location">
    <subcellularLocation>
        <location evidence="2">Mitochondrion</location>
    </subcellularLocation>
</comment>
<dbReference type="InterPro" id="IPR036866">
    <property type="entry name" value="RibonucZ/Hydroxyglut_hydro"/>
</dbReference>
<dbReference type="EC" id="1.13.11.18" evidence="12"/>
<dbReference type="Gene3D" id="3.60.15.10">
    <property type="entry name" value="Ribonuclease Z/Hydroxyacylglutathione hydrolase-like"/>
    <property type="match status" value="1"/>
</dbReference>
<dbReference type="GO" id="GO:0046872">
    <property type="term" value="F:metal ion binding"/>
    <property type="evidence" value="ECO:0007669"/>
    <property type="project" value="UniProtKB-KW"/>
</dbReference>
<dbReference type="FunFam" id="3.60.15.10:FF:000013">
    <property type="entry name" value="Persulfide dioxygenase ETHE1, mitochondrial"/>
    <property type="match status" value="1"/>
</dbReference>
<dbReference type="InterPro" id="IPR001279">
    <property type="entry name" value="Metallo-B-lactamas"/>
</dbReference>
<dbReference type="STRING" id="3088.A0A383V9E5"/>
<evidence type="ECO:0000256" key="1">
    <source>
        <dbReference type="ARBA" id="ARBA00001954"/>
    </source>
</evidence>
<proteinExistence type="inferred from homology"/>
<dbReference type="CDD" id="cd07724">
    <property type="entry name" value="POD-like_MBL-fold"/>
    <property type="match status" value="1"/>
</dbReference>
<keyword evidence="7" id="KW-0007">Acetylation</keyword>
<gene>
    <name evidence="15" type="ORF">BQ4739_LOCUS2812</name>
</gene>
<dbReference type="InterPro" id="IPR051682">
    <property type="entry name" value="Mito_Persulfide_Diox"/>
</dbReference>
<keyword evidence="9" id="KW-0408">Iron</keyword>
<evidence type="ECO:0000256" key="9">
    <source>
        <dbReference type="ARBA" id="ARBA00023004"/>
    </source>
</evidence>
<dbReference type="SUPFAM" id="SSF56281">
    <property type="entry name" value="Metallo-hydrolase/oxidoreductase"/>
    <property type="match status" value="1"/>
</dbReference>
<comment type="catalytic activity">
    <reaction evidence="11">
        <text>S-sulfanylglutathione + O2 + H2O = sulfite + glutathione + 2 H(+)</text>
        <dbReference type="Rhea" id="RHEA:12981"/>
        <dbReference type="ChEBI" id="CHEBI:15377"/>
        <dbReference type="ChEBI" id="CHEBI:15378"/>
        <dbReference type="ChEBI" id="CHEBI:15379"/>
        <dbReference type="ChEBI" id="CHEBI:17359"/>
        <dbReference type="ChEBI" id="CHEBI:57925"/>
        <dbReference type="ChEBI" id="CHEBI:58905"/>
        <dbReference type="EC" id="1.13.11.18"/>
    </reaction>
</comment>
<dbReference type="EMBL" id="FNXT01000212">
    <property type="protein sequence ID" value="SZX62207.1"/>
    <property type="molecule type" value="Genomic_DNA"/>
</dbReference>
<dbReference type="PANTHER" id="PTHR43084">
    <property type="entry name" value="PERSULFIDE DIOXYGENASE ETHE1"/>
    <property type="match status" value="1"/>
</dbReference>
<name>A0A383V9E5_TETOB</name>
<evidence type="ECO:0000256" key="8">
    <source>
        <dbReference type="ARBA" id="ARBA00023002"/>
    </source>
</evidence>
<comment type="cofactor">
    <cofactor evidence="1">
        <name>Fe(2+)</name>
        <dbReference type="ChEBI" id="CHEBI:29033"/>
    </cofactor>
</comment>
<evidence type="ECO:0000256" key="10">
    <source>
        <dbReference type="ARBA" id="ARBA00023128"/>
    </source>
</evidence>
<keyword evidence="16" id="KW-1185">Reference proteome</keyword>